<dbReference type="EMBL" id="JAGDFM010000200">
    <property type="protein sequence ID" value="KAG7382675.1"/>
    <property type="molecule type" value="Genomic_DNA"/>
</dbReference>
<keyword evidence="3" id="KW-1185">Reference proteome</keyword>
<evidence type="ECO:0000313" key="3">
    <source>
        <dbReference type="Proteomes" id="UP000694044"/>
    </source>
</evidence>
<proteinExistence type="predicted"/>
<reference evidence="2" key="1">
    <citation type="submission" date="2021-02" db="EMBL/GenBank/DDBJ databases">
        <authorList>
            <person name="Palmer J.M."/>
        </authorList>
    </citation>
    <scope>NUCLEOTIDE SEQUENCE</scope>
    <source>
        <strain evidence="2">SCRP734</strain>
    </source>
</reference>
<comment type="caution">
    <text evidence="2">The sequence shown here is derived from an EMBL/GenBank/DDBJ whole genome shotgun (WGS) entry which is preliminary data.</text>
</comment>
<dbReference type="Proteomes" id="UP000694044">
    <property type="component" value="Unassembled WGS sequence"/>
</dbReference>
<feature type="region of interest" description="Disordered" evidence="1">
    <location>
        <begin position="124"/>
        <end position="164"/>
    </location>
</feature>
<dbReference type="AlphaFoldDB" id="A0A8T1VMV8"/>
<gene>
    <name evidence="2" type="ORF">PHYPSEUDO_004645</name>
</gene>
<evidence type="ECO:0000256" key="1">
    <source>
        <dbReference type="SAM" id="MobiDB-lite"/>
    </source>
</evidence>
<sequence length="598" mass="65236">MEALNELVLALVPTQQLHQSYNAVLQEEFASVATSVDDVVAAFAKLEEVRDATAQLEQGHESTGGRSASLMAATANTTLLQCELQKRADKLATGMAVKMLERKRKREEEIDQVGAVTSTRLRTVGAGGSGDLEATDSTNPLKKLASDAGMNGSEEETKTSSQVTRCWGKRLRSHDTAHETQIVSVSKAESSCASELESGNDDSGGGGVEAALMALMAKGVVNSGATLGKSETRDVAMGVEVDTSTSGIDGGSTSKPTGMSATIVKAIVEDVNSLSPLDRTFVIRDVLIALKETVEEDIGATQPSDVASSLNILIGWWAGEYEDQVEHLQWYREYVAAMKSYMDWLPSSMQKSELQGLIDTLCSAIKSFKGLPKPGMQTKSTNRATQESALQLSSVVGSVDSLAFARRQRELLRILVTLKKDTVSKVDDARGKRIFKPMSKVFRWVCQDPREPYPLHIYRMLVRAARQATRQISGAAERKAIAGLLDRMSEVVADPSSRKTRKFLDDIRLRAVKVLESVSGWYGKRVPEREVGGLIDAVEKLVNHTTYGWDPRQDHATRKCVLHLKRIVKKSNASDSRLAMIAKWKIDAPPTKVKTPKA</sequence>
<protein>
    <submittedName>
        <fullName evidence="2">Uncharacterized protein</fullName>
    </submittedName>
</protein>
<name>A0A8T1VMV8_9STRA</name>
<dbReference type="OrthoDB" id="129537at2759"/>
<organism evidence="2 3">
    <name type="scientific">Phytophthora pseudosyringae</name>
    <dbReference type="NCBI Taxonomy" id="221518"/>
    <lineage>
        <taxon>Eukaryota</taxon>
        <taxon>Sar</taxon>
        <taxon>Stramenopiles</taxon>
        <taxon>Oomycota</taxon>
        <taxon>Peronosporomycetes</taxon>
        <taxon>Peronosporales</taxon>
        <taxon>Peronosporaceae</taxon>
        <taxon>Phytophthora</taxon>
    </lineage>
</organism>
<accession>A0A8T1VMV8</accession>
<evidence type="ECO:0000313" key="2">
    <source>
        <dbReference type="EMBL" id="KAG7382675.1"/>
    </source>
</evidence>